<sequence>MGKAFQPKDTGKLTNENYGNKKDRRKEEALTSNGTEPIKNLKK</sequence>
<dbReference type="RefSeq" id="WP_280174064.1">
    <property type="nucleotide sequence ID" value="NZ_FRCZ01000006.1"/>
</dbReference>
<evidence type="ECO:0000313" key="2">
    <source>
        <dbReference type="EMBL" id="SHN28632.1"/>
    </source>
</evidence>
<protein>
    <submittedName>
        <fullName evidence="2">Uncharacterized protein</fullName>
    </submittedName>
</protein>
<dbReference type="EMBL" id="FRCZ01000006">
    <property type="protein sequence ID" value="SHN28632.1"/>
    <property type="molecule type" value="Genomic_DNA"/>
</dbReference>
<accession>A0A1M7QCZ6</accession>
<name>A0A1M7QCZ6_9BACI</name>
<keyword evidence="3" id="KW-1185">Reference proteome</keyword>
<proteinExistence type="predicted"/>
<feature type="compositionally biased region" description="Basic and acidic residues" evidence="1">
    <location>
        <begin position="19"/>
        <end position="29"/>
    </location>
</feature>
<dbReference type="Proteomes" id="UP000184184">
    <property type="component" value="Unassembled WGS sequence"/>
</dbReference>
<dbReference type="AlphaFoldDB" id="A0A1M7QCZ6"/>
<evidence type="ECO:0000256" key="1">
    <source>
        <dbReference type="SAM" id="MobiDB-lite"/>
    </source>
</evidence>
<reference evidence="2 3" key="1">
    <citation type="submission" date="2016-11" db="EMBL/GenBank/DDBJ databases">
        <authorList>
            <person name="Jaros S."/>
            <person name="Januszkiewicz K."/>
            <person name="Wedrychowicz H."/>
        </authorList>
    </citation>
    <scope>NUCLEOTIDE SEQUENCE [LARGE SCALE GENOMIC DNA]</scope>
    <source>
        <strain evidence="2 3">CGMCC 1.10681</strain>
    </source>
</reference>
<organism evidence="2 3">
    <name type="scientific">Gracilibacillus kekensis</name>
    <dbReference type="NCBI Taxonomy" id="1027249"/>
    <lineage>
        <taxon>Bacteria</taxon>
        <taxon>Bacillati</taxon>
        <taxon>Bacillota</taxon>
        <taxon>Bacilli</taxon>
        <taxon>Bacillales</taxon>
        <taxon>Bacillaceae</taxon>
        <taxon>Gracilibacillus</taxon>
    </lineage>
</organism>
<gene>
    <name evidence="2" type="ORF">SAMN05216179_3079</name>
</gene>
<evidence type="ECO:0000313" key="3">
    <source>
        <dbReference type="Proteomes" id="UP000184184"/>
    </source>
</evidence>
<feature type="region of interest" description="Disordered" evidence="1">
    <location>
        <begin position="1"/>
        <end position="43"/>
    </location>
</feature>